<name>A0AC34Q4L3_9BILA</name>
<evidence type="ECO:0000313" key="2">
    <source>
        <dbReference type="WBParaSite" id="JU765_v2.g12871.t1"/>
    </source>
</evidence>
<dbReference type="Proteomes" id="UP000887576">
    <property type="component" value="Unplaced"/>
</dbReference>
<sequence length="72" mass="7998">MQKLPILLILLLISTVLSLPTPHQIQNAPLPISEWDPEPVITLLPRQILESSDEAEITRTLDKPRAVTLPGI</sequence>
<accession>A0AC34Q4L3</accession>
<protein>
    <submittedName>
        <fullName evidence="2">Uncharacterized protein</fullName>
    </submittedName>
</protein>
<evidence type="ECO:0000313" key="1">
    <source>
        <dbReference type="Proteomes" id="UP000887576"/>
    </source>
</evidence>
<dbReference type="WBParaSite" id="JU765_v2.g12871.t1">
    <property type="protein sequence ID" value="JU765_v2.g12871.t1"/>
    <property type="gene ID" value="JU765_v2.g12871"/>
</dbReference>
<proteinExistence type="predicted"/>
<organism evidence="1 2">
    <name type="scientific">Panagrolaimus sp. JU765</name>
    <dbReference type="NCBI Taxonomy" id="591449"/>
    <lineage>
        <taxon>Eukaryota</taxon>
        <taxon>Metazoa</taxon>
        <taxon>Ecdysozoa</taxon>
        <taxon>Nematoda</taxon>
        <taxon>Chromadorea</taxon>
        <taxon>Rhabditida</taxon>
        <taxon>Tylenchina</taxon>
        <taxon>Panagrolaimomorpha</taxon>
        <taxon>Panagrolaimoidea</taxon>
        <taxon>Panagrolaimidae</taxon>
        <taxon>Panagrolaimus</taxon>
    </lineage>
</organism>
<reference evidence="2" key="1">
    <citation type="submission" date="2022-11" db="UniProtKB">
        <authorList>
            <consortium name="WormBaseParasite"/>
        </authorList>
    </citation>
    <scope>IDENTIFICATION</scope>
</reference>